<dbReference type="Pfam" id="PF13275">
    <property type="entry name" value="S4_2"/>
    <property type="match status" value="1"/>
</dbReference>
<name>A0A9X1WG48_9CORY</name>
<organism evidence="3 4">
    <name type="scientific">Corynebacterium kalidii</name>
    <dbReference type="NCBI Taxonomy" id="2931982"/>
    <lineage>
        <taxon>Bacteria</taxon>
        <taxon>Bacillati</taxon>
        <taxon>Actinomycetota</taxon>
        <taxon>Actinomycetes</taxon>
        <taxon>Mycobacteriales</taxon>
        <taxon>Corynebacteriaceae</taxon>
        <taxon>Corynebacterium</taxon>
    </lineage>
</organism>
<keyword evidence="4" id="KW-1185">Reference proteome</keyword>
<dbReference type="RefSeq" id="WP_244803293.1">
    <property type="nucleotide sequence ID" value="NZ_JALIEA010000010.1"/>
</dbReference>
<dbReference type="SUPFAM" id="SSF55174">
    <property type="entry name" value="Alpha-L RNA-binding motif"/>
    <property type="match status" value="1"/>
</dbReference>
<evidence type="ECO:0000313" key="4">
    <source>
        <dbReference type="Proteomes" id="UP001139207"/>
    </source>
</evidence>
<dbReference type="GO" id="GO:0003723">
    <property type="term" value="F:RNA binding"/>
    <property type="evidence" value="ECO:0007669"/>
    <property type="project" value="UniProtKB-KW"/>
</dbReference>
<proteinExistence type="predicted"/>
<keyword evidence="1" id="KW-0694">RNA-binding</keyword>
<gene>
    <name evidence="3" type="ORF">MUN33_02265</name>
</gene>
<protein>
    <submittedName>
        <fullName evidence="3">RNA-binding S4 domain-containing protein</fullName>
    </submittedName>
</protein>
<evidence type="ECO:0000256" key="2">
    <source>
        <dbReference type="SAM" id="MobiDB-lite"/>
    </source>
</evidence>
<dbReference type="PROSITE" id="PS50889">
    <property type="entry name" value="S4"/>
    <property type="match status" value="1"/>
</dbReference>
<sequence>MPEREEHKVPAQDVPVRGDDIRLGQFIKLANLVESGGAAKEAVAAGRVTVNGEADTRRGRHLRSGDEVAVLDGDGPDATPVAAARVVTGSGDGGDGDSDDYFDEATADDDFDPDKWRNL</sequence>
<comment type="caution">
    <text evidence="3">The sequence shown here is derived from an EMBL/GenBank/DDBJ whole genome shotgun (WGS) entry which is preliminary data.</text>
</comment>
<reference evidence="3" key="1">
    <citation type="submission" date="2022-04" db="EMBL/GenBank/DDBJ databases">
        <title>Corynebacterium kalidii LD5P10.</title>
        <authorList>
            <person name="Sun J.Q."/>
        </authorList>
    </citation>
    <scope>NUCLEOTIDE SEQUENCE</scope>
    <source>
        <strain evidence="3">LD5P10</strain>
    </source>
</reference>
<dbReference type="InterPro" id="IPR036986">
    <property type="entry name" value="S4_RNA-bd_sf"/>
</dbReference>
<evidence type="ECO:0000256" key="1">
    <source>
        <dbReference type="PROSITE-ProRule" id="PRU00182"/>
    </source>
</evidence>
<feature type="region of interest" description="Disordered" evidence="2">
    <location>
        <begin position="54"/>
        <end position="119"/>
    </location>
</feature>
<feature type="compositionally biased region" description="Acidic residues" evidence="2">
    <location>
        <begin position="94"/>
        <end position="112"/>
    </location>
</feature>
<dbReference type="CDD" id="cd00165">
    <property type="entry name" value="S4"/>
    <property type="match status" value="1"/>
</dbReference>
<accession>A0A9X1WG48</accession>
<dbReference type="AlphaFoldDB" id="A0A9X1WG48"/>
<dbReference type="EMBL" id="JALIEA010000010">
    <property type="protein sequence ID" value="MCJ7857543.1"/>
    <property type="molecule type" value="Genomic_DNA"/>
</dbReference>
<dbReference type="Gene3D" id="3.10.290.10">
    <property type="entry name" value="RNA-binding S4 domain"/>
    <property type="match status" value="1"/>
</dbReference>
<evidence type="ECO:0000313" key="3">
    <source>
        <dbReference type="EMBL" id="MCJ7857543.1"/>
    </source>
</evidence>
<dbReference type="Proteomes" id="UP001139207">
    <property type="component" value="Unassembled WGS sequence"/>
</dbReference>